<dbReference type="Proteomes" id="UP001190700">
    <property type="component" value="Unassembled WGS sequence"/>
</dbReference>
<dbReference type="AlphaFoldDB" id="A0AAE0L408"/>
<proteinExistence type="predicted"/>
<name>A0AAE0L408_9CHLO</name>
<evidence type="ECO:0000313" key="4">
    <source>
        <dbReference type="Proteomes" id="UP001190700"/>
    </source>
</evidence>
<comment type="caution">
    <text evidence="3">The sequence shown here is derived from an EMBL/GenBank/DDBJ whole genome shotgun (WGS) entry which is preliminary data.</text>
</comment>
<reference evidence="3 4" key="1">
    <citation type="journal article" date="2015" name="Genome Biol. Evol.">
        <title>Comparative Genomics of a Bacterivorous Green Alga Reveals Evolutionary Causalities and Consequences of Phago-Mixotrophic Mode of Nutrition.</title>
        <authorList>
            <person name="Burns J.A."/>
            <person name="Paasch A."/>
            <person name="Narechania A."/>
            <person name="Kim E."/>
        </authorList>
    </citation>
    <scope>NUCLEOTIDE SEQUENCE [LARGE SCALE GENOMIC DNA]</scope>
    <source>
        <strain evidence="3 4">PLY_AMNH</strain>
    </source>
</reference>
<dbReference type="EMBL" id="LGRX02010114">
    <property type="protein sequence ID" value="KAK3270950.1"/>
    <property type="molecule type" value="Genomic_DNA"/>
</dbReference>
<evidence type="ECO:0000256" key="1">
    <source>
        <dbReference type="SAM" id="Coils"/>
    </source>
</evidence>
<organism evidence="3 4">
    <name type="scientific">Cymbomonas tetramitiformis</name>
    <dbReference type="NCBI Taxonomy" id="36881"/>
    <lineage>
        <taxon>Eukaryota</taxon>
        <taxon>Viridiplantae</taxon>
        <taxon>Chlorophyta</taxon>
        <taxon>Pyramimonadophyceae</taxon>
        <taxon>Pyramimonadales</taxon>
        <taxon>Pyramimonadaceae</taxon>
        <taxon>Cymbomonas</taxon>
    </lineage>
</organism>
<keyword evidence="4" id="KW-1185">Reference proteome</keyword>
<protein>
    <submittedName>
        <fullName evidence="3">Uncharacterized protein</fullName>
    </submittedName>
</protein>
<accession>A0AAE0L408</accession>
<sequence length="154" mass="17259">MAQGGAEQAQLSPRAGFESAMRASARSLEQELFFEKRLVEQKEAQIGPLQEEVASLQAEVLGLRRELGLQHADIRTQDEAIDETVRLLGFHQGRDHYKAECIDAEVMQLRAENAAWQEAVTLDRMRRGEHPGCVQDGDVAPRVTLCHDSKHQSQ</sequence>
<feature type="coiled-coil region" evidence="1">
    <location>
        <begin position="25"/>
        <end position="59"/>
    </location>
</feature>
<evidence type="ECO:0000313" key="3">
    <source>
        <dbReference type="EMBL" id="KAK3270950.1"/>
    </source>
</evidence>
<keyword evidence="1" id="KW-0175">Coiled coil</keyword>
<evidence type="ECO:0000256" key="2">
    <source>
        <dbReference type="SAM" id="MobiDB-lite"/>
    </source>
</evidence>
<gene>
    <name evidence="3" type="ORF">CYMTET_20679</name>
</gene>
<feature type="region of interest" description="Disordered" evidence="2">
    <location>
        <begin position="1"/>
        <end position="22"/>
    </location>
</feature>